<dbReference type="PANTHER" id="PTHR38600:SF2">
    <property type="entry name" value="SLL0088 PROTEIN"/>
    <property type="match status" value="1"/>
</dbReference>
<accession>A0ABV4XES2</accession>
<dbReference type="RefSeq" id="WP_413274281.1">
    <property type="nucleotide sequence ID" value="NZ_JBHFNQ010000219.1"/>
</dbReference>
<dbReference type="InterPro" id="IPR036388">
    <property type="entry name" value="WH-like_DNA-bd_sf"/>
</dbReference>
<evidence type="ECO:0000313" key="3">
    <source>
        <dbReference type="Proteomes" id="UP001576774"/>
    </source>
</evidence>
<dbReference type="Proteomes" id="UP001576774">
    <property type="component" value="Unassembled WGS sequence"/>
</dbReference>
<dbReference type="SMART" id="SM00418">
    <property type="entry name" value="HTH_ARSR"/>
    <property type="match status" value="1"/>
</dbReference>
<dbReference type="PANTHER" id="PTHR38600">
    <property type="entry name" value="TRANSCRIPTIONAL REGULATORY PROTEIN"/>
    <property type="match status" value="1"/>
</dbReference>
<evidence type="ECO:0000259" key="1">
    <source>
        <dbReference type="SMART" id="SM00418"/>
    </source>
</evidence>
<name>A0ABV4XES2_9CYAN</name>
<protein>
    <submittedName>
        <fullName evidence="2">Iron-sulfur cluster biosynthesis transcriptional regulator SufR</fullName>
    </submittedName>
</protein>
<keyword evidence="3" id="KW-1185">Reference proteome</keyword>
<dbReference type="CDD" id="cd00090">
    <property type="entry name" value="HTH_ARSR"/>
    <property type="match status" value="1"/>
</dbReference>
<organism evidence="2 3">
    <name type="scientific">Floridaenema aerugineum BLCC-F46</name>
    <dbReference type="NCBI Taxonomy" id="3153654"/>
    <lineage>
        <taxon>Bacteria</taxon>
        <taxon>Bacillati</taxon>
        <taxon>Cyanobacteriota</taxon>
        <taxon>Cyanophyceae</taxon>
        <taxon>Oscillatoriophycideae</taxon>
        <taxon>Aerosakkonematales</taxon>
        <taxon>Aerosakkonemataceae</taxon>
        <taxon>Floridanema</taxon>
        <taxon>Floridanema aerugineum</taxon>
    </lineage>
</organism>
<comment type="caution">
    <text evidence="2">The sequence shown here is derived from an EMBL/GenBank/DDBJ whole genome shotgun (WGS) entry which is preliminary data.</text>
</comment>
<dbReference type="SUPFAM" id="SSF46785">
    <property type="entry name" value="Winged helix' DNA-binding domain"/>
    <property type="match status" value="1"/>
</dbReference>
<dbReference type="NCBIfam" id="TIGR02702">
    <property type="entry name" value="SufR_cyano"/>
    <property type="match status" value="1"/>
</dbReference>
<dbReference type="InterPro" id="IPR036390">
    <property type="entry name" value="WH_DNA-bd_sf"/>
</dbReference>
<dbReference type="EMBL" id="JBHFNQ010000219">
    <property type="protein sequence ID" value="MFB2881299.1"/>
    <property type="molecule type" value="Genomic_DNA"/>
</dbReference>
<proteinExistence type="predicted"/>
<reference evidence="2 3" key="1">
    <citation type="submission" date="2024-09" db="EMBL/GenBank/DDBJ databases">
        <title>Floridaenema gen nov. (Aerosakkonemataceae, Aerosakkonematales ord. nov., Cyanobacteria) from benthic tropical and subtropical fresh waters, with the description of four new species.</title>
        <authorList>
            <person name="Moretto J.A."/>
            <person name="Berthold D.E."/>
            <person name="Lefler F.W."/>
            <person name="Huang I.-S."/>
            <person name="Laughinghouse H. IV."/>
        </authorList>
    </citation>
    <scope>NUCLEOTIDE SEQUENCE [LARGE SCALE GENOMIC DNA]</scope>
    <source>
        <strain evidence="2 3">BLCC-F46</strain>
    </source>
</reference>
<feature type="domain" description="HTH arsR-type" evidence="1">
    <location>
        <begin position="6"/>
        <end position="83"/>
    </location>
</feature>
<evidence type="ECO:0000313" key="2">
    <source>
        <dbReference type="EMBL" id="MFB2881299.1"/>
    </source>
</evidence>
<gene>
    <name evidence="2" type="primary">sufR</name>
    <name evidence="2" type="ORF">ACE1CC_30980</name>
</gene>
<sequence length="221" mass="25292">MTTIEQTSTKQDILEHLLQRGEATALELAQTLDISPQAVRRHLKDLEAEELIEYELVQAGMGRPQHAYRLSRKGRDRFPNNHGKFAVSLLDTIAQTLGKEQVNNILQKQWQQKALEYRDRIGSGKLGERVAKLVDLRRAEGYMAEWYPIESETAQNGNCSQFMFTEHNCAISDVAETFPSVCSHELEMFATILPDCTVERTHWLINGQHRCGYMITKKSRS</sequence>
<dbReference type="Gene3D" id="1.10.10.10">
    <property type="entry name" value="Winged helix-like DNA-binding domain superfamily/Winged helix DNA-binding domain"/>
    <property type="match status" value="1"/>
</dbReference>
<dbReference type="Pfam" id="PF13412">
    <property type="entry name" value="HTH_24"/>
    <property type="match status" value="1"/>
</dbReference>
<dbReference type="InterPro" id="IPR001845">
    <property type="entry name" value="HTH_ArsR_DNA-bd_dom"/>
</dbReference>
<dbReference type="InterPro" id="IPR011991">
    <property type="entry name" value="ArsR-like_HTH"/>
</dbReference>
<dbReference type="InterPro" id="IPR014075">
    <property type="entry name" value="SUF_FeS_clus_asmb_SufR_cyano"/>
</dbReference>